<evidence type="ECO:0000259" key="1">
    <source>
        <dbReference type="PROSITE" id="PS50164"/>
    </source>
</evidence>
<dbReference type="OrthoDB" id="89044at2"/>
<reference evidence="2 3" key="1">
    <citation type="submission" date="2019-10" db="EMBL/GenBank/DDBJ databases">
        <title>The Genome Sequence of Clostridium tarantellae Isolated from Fish Brain.</title>
        <authorList>
            <person name="Bano L."/>
            <person name="Kiel M."/>
            <person name="Sales G."/>
            <person name="Doxey A.C."/>
            <person name="Mansfield M.J."/>
            <person name="Schiavone M."/>
            <person name="Rossetto O."/>
            <person name="Pirazzini M."/>
            <person name="Dobrindt U."/>
            <person name="Montecucco C."/>
        </authorList>
    </citation>
    <scope>NUCLEOTIDE SEQUENCE [LARGE SCALE GENOMIC DNA]</scope>
    <source>
        <strain evidence="2 3">DSM 3997</strain>
    </source>
</reference>
<proteinExistence type="predicted"/>
<dbReference type="RefSeq" id="WP_152891896.1">
    <property type="nucleotide sequence ID" value="NZ_WHJC01000381.1"/>
</dbReference>
<feature type="domain" description="GIY-YIG" evidence="1">
    <location>
        <begin position="171"/>
        <end position="260"/>
    </location>
</feature>
<gene>
    <name evidence="2" type="ORF">GBZ86_14710</name>
</gene>
<dbReference type="SUPFAM" id="SSF82771">
    <property type="entry name" value="GIY-YIG endonuclease"/>
    <property type="match status" value="1"/>
</dbReference>
<protein>
    <recommendedName>
        <fullName evidence="1">GIY-YIG domain-containing protein</fullName>
    </recommendedName>
</protein>
<dbReference type="Pfam" id="PF01541">
    <property type="entry name" value="GIY-YIG"/>
    <property type="match status" value="1"/>
</dbReference>
<dbReference type="EMBL" id="WHJC01000381">
    <property type="protein sequence ID" value="MPQ44978.1"/>
    <property type="molecule type" value="Genomic_DNA"/>
</dbReference>
<name>A0A6I1MR84_9CLOT</name>
<dbReference type="Proteomes" id="UP000430345">
    <property type="component" value="Unassembled WGS sequence"/>
</dbReference>
<evidence type="ECO:0000313" key="3">
    <source>
        <dbReference type="Proteomes" id="UP000430345"/>
    </source>
</evidence>
<dbReference type="AlphaFoldDB" id="A0A6I1MR84"/>
<organism evidence="2 3">
    <name type="scientific">Clostridium tarantellae</name>
    <dbReference type="NCBI Taxonomy" id="39493"/>
    <lineage>
        <taxon>Bacteria</taxon>
        <taxon>Bacillati</taxon>
        <taxon>Bacillota</taxon>
        <taxon>Clostridia</taxon>
        <taxon>Eubacteriales</taxon>
        <taxon>Clostridiaceae</taxon>
        <taxon>Clostridium</taxon>
    </lineage>
</organism>
<evidence type="ECO:0000313" key="2">
    <source>
        <dbReference type="EMBL" id="MPQ44978.1"/>
    </source>
</evidence>
<dbReference type="PROSITE" id="PS50164">
    <property type="entry name" value="GIY_YIG"/>
    <property type="match status" value="1"/>
</dbReference>
<sequence length="266" mass="30913">MIDLLEEILTKSELINLFAQKRKDNYMDSENPFVAYRVKPNIYKIRAFELWGSKKDLTFRIYHSNYINNRLKESLATIKGVIKNSSYFIDYKVDNCVDLAISIKNILHNPEIQKQCINSSSLATTSKFEGLELPDVDISENNVMGQTFTWREIISIWEDNSKDNNLKKALNKNGIYIQRSKDGKSRYIGSAYGENGIIGRWMHHLNSNGDARHLNLFILENGYNEIVFSVIEFYDKDDIIQRENMWKDILGTLNFGPYNGMQLNNN</sequence>
<dbReference type="InterPro" id="IPR035901">
    <property type="entry name" value="GIY-YIG_endonuc_sf"/>
</dbReference>
<accession>A0A6I1MR84</accession>
<dbReference type="InterPro" id="IPR000305">
    <property type="entry name" value="GIY-YIG_endonuc"/>
</dbReference>
<comment type="caution">
    <text evidence="2">The sequence shown here is derived from an EMBL/GenBank/DDBJ whole genome shotgun (WGS) entry which is preliminary data.</text>
</comment>
<keyword evidence="3" id="KW-1185">Reference proteome</keyword>
<dbReference type="Gene3D" id="3.40.1440.10">
    <property type="entry name" value="GIY-YIG endonuclease"/>
    <property type="match status" value="1"/>
</dbReference>